<dbReference type="InterPro" id="IPR003495">
    <property type="entry name" value="CobW/HypB/UreG_nucleotide-bd"/>
</dbReference>
<comment type="caution">
    <text evidence="8">The sequence shown here is derived from an EMBL/GenBank/DDBJ whole genome shotgun (WGS) entry which is preliminary data.</text>
</comment>
<keyword evidence="1" id="KW-0547">Nucleotide-binding</keyword>
<keyword evidence="9" id="KW-1185">Reference proteome</keyword>
<dbReference type="InterPro" id="IPR036627">
    <property type="entry name" value="CobW-likC_sf"/>
</dbReference>
<dbReference type="SUPFAM" id="SSF90002">
    <property type="entry name" value="Hypothetical protein YjiA, C-terminal domain"/>
    <property type="match status" value="1"/>
</dbReference>
<dbReference type="CDD" id="cd03112">
    <property type="entry name" value="CobW-like"/>
    <property type="match status" value="1"/>
</dbReference>
<dbReference type="SUPFAM" id="SSF52540">
    <property type="entry name" value="P-loop containing nucleoside triphosphate hydrolases"/>
    <property type="match status" value="1"/>
</dbReference>
<evidence type="ECO:0000256" key="6">
    <source>
        <dbReference type="SAM" id="MobiDB-lite"/>
    </source>
</evidence>
<proteinExistence type="inferred from homology"/>
<dbReference type="PANTHER" id="PTHR13748">
    <property type="entry name" value="COBW-RELATED"/>
    <property type="match status" value="1"/>
</dbReference>
<dbReference type="Pfam" id="PF07683">
    <property type="entry name" value="CobW_C"/>
    <property type="match status" value="1"/>
</dbReference>
<evidence type="ECO:0000256" key="5">
    <source>
        <dbReference type="ARBA" id="ARBA00049117"/>
    </source>
</evidence>
<evidence type="ECO:0000256" key="3">
    <source>
        <dbReference type="ARBA" id="ARBA00023186"/>
    </source>
</evidence>
<dbReference type="Gene3D" id="3.30.1220.10">
    <property type="entry name" value="CobW-like, C-terminal domain"/>
    <property type="match status" value="1"/>
</dbReference>
<evidence type="ECO:0000259" key="7">
    <source>
        <dbReference type="SMART" id="SM00833"/>
    </source>
</evidence>
<dbReference type="RefSeq" id="WP_344914786.1">
    <property type="nucleotide sequence ID" value="NZ_BAAAYO010000014.1"/>
</dbReference>
<feature type="region of interest" description="Disordered" evidence="6">
    <location>
        <begin position="233"/>
        <end position="272"/>
    </location>
</feature>
<organism evidence="8 9">
    <name type="scientific">Paenibacillus hodogayensis</name>
    <dbReference type="NCBI Taxonomy" id="279208"/>
    <lineage>
        <taxon>Bacteria</taxon>
        <taxon>Bacillati</taxon>
        <taxon>Bacillota</taxon>
        <taxon>Bacilli</taxon>
        <taxon>Bacillales</taxon>
        <taxon>Paenibacillaceae</taxon>
        <taxon>Paenibacillus</taxon>
    </lineage>
</organism>
<evidence type="ECO:0000256" key="2">
    <source>
        <dbReference type="ARBA" id="ARBA00022801"/>
    </source>
</evidence>
<dbReference type="Proteomes" id="UP001589619">
    <property type="component" value="Unassembled WGS sequence"/>
</dbReference>
<comment type="similarity">
    <text evidence="4">Belongs to the SIMIBI class G3E GTPase family. ZNG1 subfamily.</text>
</comment>
<evidence type="ECO:0000256" key="1">
    <source>
        <dbReference type="ARBA" id="ARBA00022741"/>
    </source>
</evidence>
<dbReference type="Pfam" id="PF02492">
    <property type="entry name" value="cobW"/>
    <property type="match status" value="1"/>
</dbReference>
<dbReference type="InterPro" id="IPR011629">
    <property type="entry name" value="CobW-like_C"/>
</dbReference>
<dbReference type="Gene3D" id="3.40.50.300">
    <property type="entry name" value="P-loop containing nucleotide triphosphate hydrolases"/>
    <property type="match status" value="1"/>
</dbReference>
<dbReference type="SMART" id="SM00833">
    <property type="entry name" value="CobW_C"/>
    <property type="match status" value="1"/>
</dbReference>
<sequence>MSIPVTVLSGFLGSGKTTLLLRLLEETARRGLRPGVLMNELGRLDVDGSILEAHSRASVQKLLDGCVCCSKKGELLGALQTLVEQQPDLILIELTGVANPEEIAETITEPELLGHVRLRQVITVLDAEHVLDYNSIFAADKQLVRTLRRQIEVADLLVLNKTDLAPSAKLGKIESTLRKYNERSRIVRTTHSRLEWDPLFAESEGEPAALRQPEPVAAPSGFRASLLGSLALGRQKPPRSTHDAEASRPGNGPVRSGGRLTDRLPASPQQRSYSRIQTVSLPWNGSARASRAKVEGFLRSREDQLLRAKGYMRFPGDSAVYLMQYAGKRTVWERVRYEGQSYVVLIGIDLDGELLAEQWNRTFD</sequence>
<dbReference type="EMBL" id="JBHMAG010000013">
    <property type="protein sequence ID" value="MFB9753689.1"/>
    <property type="molecule type" value="Genomic_DNA"/>
</dbReference>
<evidence type="ECO:0000256" key="4">
    <source>
        <dbReference type="ARBA" id="ARBA00034320"/>
    </source>
</evidence>
<keyword evidence="2" id="KW-0378">Hydrolase</keyword>
<gene>
    <name evidence="8" type="ORF">ACFFNY_19145</name>
</gene>
<comment type="catalytic activity">
    <reaction evidence="5">
        <text>GTP + H2O = GDP + phosphate + H(+)</text>
        <dbReference type="Rhea" id="RHEA:19669"/>
        <dbReference type="ChEBI" id="CHEBI:15377"/>
        <dbReference type="ChEBI" id="CHEBI:15378"/>
        <dbReference type="ChEBI" id="CHEBI:37565"/>
        <dbReference type="ChEBI" id="CHEBI:43474"/>
        <dbReference type="ChEBI" id="CHEBI:58189"/>
    </reaction>
    <physiologicalReaction direction="left-to-right" evidence="5">
        <dbReference type="Rhea" id="RHEA:19670"/>
    </physiologicalReaction>
</comment>
<protein>
    <submittedName>
        <fullName evidence="8">CobW family GTP-binding protein</fullName>
    </submittedName>
</protein>
<dbReference type="InterPro" id="IPR027417">
    <property type="entry name" value="P-loop_NTPase"/>
</dbReference>
<accession>A0ABV5VZE8</accession>
<reference evidence="8 9" key="1">
    <citation type="submission" date="2024-09" db="EMBL/GenBank/DDBJ databases">
        <authorList>
            <person name="Sun Q."/>
            <person name="Mori K."/>
        </authorList>
    </citation>
    <scope>NUCLEOTIDE SEQUENCE [LARGE SCALE GENOMIC DNA]</scope>
    <source>
        <strain evidence="8 9">JCM 12520</strain>
    </source>
</reference>
<evidence type="ECO:0000313" key="9">
    <source>
        <dbReference type="Proteomes" id="UP001589619"/>
    </source>
</evidence>
<feature type="domain" description="CobW C-terminal" evidence="7">
    <location>
        <begin position="276"/>
        <end position="363"/>
    </location>
</feature>
<name>A0ABV5VZE8_9BACL</name>
<dbReference type="InterPro" id="IPR051316">
    <property type="entry name" value="Zinc-reg_GTPase_activator"/>
</dbReference>
<keyword evidence="3" id="KW-0143">Chaperone</keyword>
<evidence type="ECO:0000313" key="8">
    <source>
        <dbReference type="EMBL" id="MFB9753689.1"/>
    </source>
</evidence>